<organism evidence="2 3">
    <name type="scientific">Anthostomella pinea</name>
    <dbReference type="NCBI Taxonomy" id="933095"/>
    <lineage>
        <taxon>Eukaryota</taxon>
        <taxon>Fungi</taxon>
        <taxon>Dikarya</taxon>
        <taxon>Ascomycota</taxon>
        <taxon>Pezizomycotina</taxon>
        <taxon>Sordariomycetes</taxon>
        <taxon>Xylariomycetidae</taxon>
        <taxon>Xylariales</taxon>
        <taxon>Xylariaceae</taxon>
        <taxon>Anthostomella</taxon>
    </lineage>
</organism>
<name>A0AAI8VTM0_9PEZI</name>
<dbReference type="Proteomes" id="UP001295740">
    <property type="component" value="Unassembled WGS sequence"/>
</dbReference>
<evidence type="ECO:0000256" key="1">
    <source>
        <dbReference type="SAM" id="MobiDB-lite"/>
    </source>
</evidence>
<proteinExistence type="predicted"/>
<reference evidence="2" key="1">
    <citation type="submission" date="2023-10" db="EMBL/GenBank/DDBJ databases">
        <authorList>
            <person name="Hackl T."/>
        </authorList>
    </citation>
    <scope>NUCLEOTIDE SEQUENCE</scope>
</reference>
<protein>
    <submittedName>
        <fullName evidence="2">Uu.00g064920.m01.CDS01</fullName>
    </submittedName>
</protein>
<dbReference type="AlphaFoldDB" id="A0AAI8VTM0"/>
<accession>A0AAI8VTM0</accession>
<comment type="caution">
    <text evidence="2">The sequence shown here is derived from an EMBL/GenBank/DDBJ whole genome shotgun (WGS) entry which is preliminary data.</text>
</comment>
<feature type="compositionally biased region" description="Acidic residues" evidence="1">
    <location>
        <begin position="62"/>
        <end position="71"/>
    </location>
</feature>
<evidence type="ECO:0000313" key="2">
    <source>
        <dbReference type="EMBL" id="CAJ2510867.1"/>
    </source>
</evidence>
<evidence type="ECO:0000313" key="3">
    <source>
        <dbReference type="Proteomes" id="UP001295740"/>
    </source>
</evidence>
<keyword evidence="3" id="KW-1185">Reference proteome</keyword>
<dbReference type="EMBL" id="CAUWAG010000018">
    <property type="protein sequence ID" value="CAJ2510867.1"/>
    <property type="molecule type" value="Genomic_DNA"/>
</dbReference>
<feature type="region of interest" description="Disordered" evidence="1">
    <location>
        <begin position="62"/>
        <end position="86"/>
    </location>
</feature>
<sequence length="86" mass="9168">MCRLMVFSGTCTKCGGAQTWDDLTQELSCLEAKNAGAFGECDGGISVEEHSFDQECDTCADEDEGFGDDVEGGSSRGGDKKRQRTS</sequence>
<gene>
    <name evidence="2" type="ORF">KHLLAP_LOCUS11335</name>
</gene>